<dbReference type="EMBL" id="JARKIB010000019">
    <property type="protein sequence ID" value="KAJ7768851.1"/>
    <property type="molecule type" value="Genomic_DNA"/>
</dbReference>
<evidence type="ECO:0000313" key="3">
    <source>
        <dbReference type="Proteomes" id="UP001215598"/>
    </source>
</evidence>
<name>A0AAD7NNQ2_9AGAR</name>
<feature type="region of interest" description="Disordered" evidence="1">
    <location>
        <begin position="104"/>
        <end position="131"/>
    </location>
</feature>
<gene>
    <name evidence="2" type="ORF">B0H16DRAFT_272391</name>
</gene>
<accession>A0AAD7NNQ2</accession>
<reference evidence="2" key="1">
    <citation type="submission" date="2023-03" db="EMBL/GenBank/DDBJ databases">
        <title>Massive genome expansion in bonnet fungi (Mycena s.s.) driven by repeated elements and novel gene families across ecological guilds.</title>
        <authorList>
            <consortium name="Lawrence Berkeley National Laboratory"/>
            <person name="Harder C.B."/>
            <person name="Miyauchi S."/>
            <person name="Viragh M."/>
            <person name="Kuo A."/>
            <person name="Thoen E."/>
            <person name="Andreopoulos B."/>
            <person name="Lu D."/>
            <person name="Skrede I."/>
            <person name="Drula E."/>
            <person name="Henrissat B."/>
            <person name="Morin E."/>
            <person name="Kohler A."/>
            <person name="Barry K."/>
            <person name="LaButti K."/>
            <person name="Morin E."/>
            <person name="Salamov A."/>
            <person name="Lipzen A."/>
            <person name="Mereny Z."/>
            <person name="Hegedus B."/>
            <person name="Baldrian P."/>
            <person name="Stursova M."/>
            <person name="Weitz H."/>
            <person name="Taylor A."/>
            <person name="Grigoriev I.V."/>
            <person name="Nagy L.G."/>
            <person name="Martin F."/>
            <person name="Kauserud H."/>
        </authorList>
    </citation>
    <scope>NUCLEOTIDE SEQUENCE</scope>
    <source>
        <strain evidence="2">CBHHK182m</strain>
    </source>
</reference>
<proteinExistence type="predicted"/>
<dbReference type="Proteomes" id="UP001215598">
    <property type="component" value="Unassembled WGS sequence"/>
</dbReference>
<evidence type="ECO:0000256" key="1">
    <source>
        <dbReference type="SAM" id="MobiDB-lite"/>
    </source>
</evidence>
<evidence type="ECO:0000313" key="2">
    <source>
        <dbReference type="EMBL" id="KAJ7768851.1"/>
    </source>
</evidence>
<sequence length="339" mass="36760">MPRLPAQSMPTGTEAPARNYYMRPTHLHPLTSLHTATPRPCATWGAWEENQRKKVRTSLFGCPPSCTSPPIGPVLVVPCPGLTYTIARTHAVLSIQTPHAVAHHAAPHTPRVQYPPSYTAPPALAPAPAPAPRRVGSVLVHPAPHAHTPAPSTRCMPYGLGLPWSCACASASSPLARQLRPFPAVTFAAAPAHAPPPLPVTELRARMYARRVLHRRASGLVSCIGTPTPRNLLPPIPALLPPYSLNTYKLQNTVGFCSVKSALESKWTEAYRGFALRASRLWWSRAEIKLRKTRGCRGGACGLLIQRPRQASGQLDSTRKERGRLPRTKSSQLGCVRAV</sequence>
<protein>
    <submittedName>
        <fullName evidence="2">Uncharacterized protein</fullName>
    </submittedName>
</protein>
<organism evidence="2 3">
    <name type="scientific">Mycena metata</name>
    <dbReference type="NCBI Taxonomy" id="1033252"/>
    <lineage>
        <taxon>Eukaryota</taxon>
        <taxon>Fungi</taxon>
        <taxon>Dikarya</taxon>
        <taxon>Basidiomycota</taxon>
        <taxon>Agaricomycotina</taxon>
        <taxon>Agaricomycetes</taxon>
        <taxon>Agaricomycetidae</taxon>
        <taxon>Agaricales</taxon>
        <taxon>Marasmiineae</taxon>
        <taxon>Mycenaceae</taxon>
        <taxon>Mycena</taxon>
    </lineage>
</organism>
<dbReference type="AlphaFoldDB" id="A0AAD7NNQ2"/>
<comment type="caution">
    <text evidence="2">The sequence shown here is derived from an EMBL/GenBank/DDBJ whole genome shotgun (WGS) entry which is preliminary data.</text>
</comment>
<keyword evidence="3" id="KW-1185">Reference proteome</keyword>